<keyword evidence="2" id="KW-0479">Metal-binding</keyword>
<dbReference type="CDD" id="cd06262">
    <property type="entry name" value="metallo-hydrolase-like_MBL-fold"/>
    <property type="match status" value="1"/>
</dbReference>
<keyword evidence="7" id="KW-1185">Reference proteome</keyword>
<comment type="caution">
    <text evidence="6">The sequence shown here is derived from an EMBL/GenBank/DDBJ whole genome shotgun (WGS) entry which is preliminary data.</text>
</comment>
<dbReference type="PANTHER" id="PTHR46233:SF3">
    <property type="entry name" value="HYDROXYACYLGLUTATHIONE HYDROLASE GLOC"/>
    <property type="match status" value="1"/>
</dbReference>
<dbReference type="SUPFAM" id="SSF56281">
    <property type="entry name" value="Metallo-hydrolase/oxidoreductase"/>
    <property type="match status" value="1"/>
</dbReference>
<evidence type="ECO:0000256" key="2">
    <source>
        <dbReference type="ARBA" id="ARBA00022723"/>
    </source>
</evidence>
<evidence type="ECO:0000259" key="5">
    <source>
        <dbReference type="SMART" id="SM00849"/>
    </source>
</evidence>
<dbReference type="Pfam" id="PF00753">
    <property type="entry name" value="Lactamase_B"/>
    <property type="match status" value="1"/>
</dbReference>
<dbReference type="InterPro" id="IPR001279">
    <property type="entry name" value="Metallo-B-lactamas"/>
</dbReference>
<evidence type="ECO:0000313" key="6">
    <source>
        <dbReference type="EMBL" id="TGJ78085.1"/>
    </source>
</evidence>
<proteinExistence type="predicted"/>
<organism evidence="6 7">
    <name type="scientific">Caproiciproducens galactitolivorans</name>
    <dbReference type="NCBI Taxonomy" id="642589"/>
    <lineage>
        <taxon>Bacteria</taxon>
        <taxon>Bacillati</taxon>
        <taxon>Bacillota</taxon>
        <taxon>Clostridia</taxon>
        <taxon>Eubacteriales</taxon>
        <taxon>Acutalibacteraceae</taxon>
        <taxon>Caproiciproducens</taxon>
    </lineage>
</organism>
<evidence type="ECO:0000313" key="7">
    <source>
        <dbReference type="Proteomes" id="UP000297714"/>
    </source>
</evidence>
<dbReference type="InterPro" id="IPR051453">
    <property type="entry name" value="MBL_Glyoxalase_II"/>
</dbReference>
<dbReference type="Gene3D" id="3.60.15.10">
    <property type="entry name" value="Ribonuclease Z/Hydroxyacylglutathione hydrolase-like"/>
    <property type="match status" value="1"/>
</dbReference>
<dbReference type="SMART" id="SM00849">
    <property type="entry name" value="Lactamase_B"/>
    <property type="match status" value="1"/>
</dbReference>
<dbReference type="RefSeq" id="WP_135657338.1">
    <property type="nucleotide sequence ID" value="NZ_JAJUFJ010000001.1"/>
</dbReference>
<comment type="cofactor">
    <cofactor evidence="1">
        <name>Zn(2+)</name>
        <dbReference type="ChEBI" id="CHEBI:29105"/>
    </cofactor>
</comment>
<keyword evidence="4" id="KW-0862">Zinc</keyword>
<gene>
    <name evidence="6" type="primary">pksB</name>
    <name evidence="6" type="ORF">CAGA_04980</name>
</gene>
<evidence type="ECO:0000256" key="4">
    <source>
        <dbReference type="ARBA" id="ARBA00022833"/>
    </source>
</evidence>
<feature type="domain" description="Metallo-beta-lactamase" evidence="5">
    <location>
        <begin position="12"/>
        <end position="190"/>
    </location>
</feature>
<sequence length="215" mass="23548">MEITEITGGMVPTNCYIVTDDATGYAAVIDPGFESPELTKAVLKAGADKVEAILLTHGHFDHILGVNEIKKLTNAKVYIYSDDMPFISDNSLNLSTVVASRPLKTFKADVALNDGDIIPLGNLKIRVLHTPGHTIGSCCYLVEDAIFTGDTLMQMSCGRTDFPTGSYTQILQSLKRLGNLEGNYHIYPGHEGKTTLDFERKNNPFMGNSAYDPYH</sequence>
<dbReference type="OrthoDB" id="9802248at2"/>
<dbReference type="GO" id="GO:0016787">
    <property type="term" value="F:hydrolase activity"/>
    <property type="evidence" value="ECO:0007669"/>
    <property type="project" value="UniProtKB-KW"/>
</dbReference>
<evidence type="ECO:0000256" key="3">
    <source>
        <dbReference type="ARBA" id="ARBA00022801"/>
    </source>
</evidence>
<dbReference type="Proteomes" id="UP000297714">
    <property type="component" value="Unassembled WGS sequence"/>
</dbReference>
<name>A0A4Z0YFI9_9FIRM</name>
<dbReference type="AlphaFoldDB" id="A0A4Z0YFI9"/>
<dbReference type="PANTHER" id="PTHR46233">
    <property type="entry name" value="HYDROXYACYLGLUTATHIONE HYDROLASE GLOC"/>
    <property type="match status" value="1"/>
</dbReference>
<dbReference type="InterPro" id="IPR036866">
    <property type="entry name" value="RibonucZ/Hydroxyglut_hydro"/>
</dbReference>
<dbReference type="GO" id="GO:0046872">
    <property type="term" value="F:metal ion binding"/>
    <property type="evidence" value="ECO:0007669"/>
    <property type="project" value="UniProtKB-KW"/>
</dbReference>
<dbReference type="EMBL" id="SRMQ01000001">
    <property type="protein sequence ID" value="TGJ78085.1"/>
    <property type="molecule type" value="Genomic_DNA"/>
</dbReference>
<dbReference type="EC" id="3.-.-.-" evidence="6"/>
<accession>A0A4Z0YFI9</accession>
<evidence type="ECO:0000256" key="1">
    <source>
        <dbReference type="ARBA" id="ARBA00001947"/>
    </source>
</evidence>
<reference evidence="6 7" key="1">
    <citation type="submission" date="2019-04" db="EMBL/GenBank/DDBJ databases">
        <authorList>
            <person name="Poehlein A."/>
            <person name="Bengelsdorf F.R."/>
            <person name="Duerre P."/>
            <person name="Daniel R."/>
        </authorList>
    </citation>
    <scope>NUCLEOTIDE SEQUENCE [LARGE SCALE GENOMIC DNA]</scope>
    <source>
        <strain evidence="6 7">BS-1</strain>
    </source>
</reference>
<protein>
    <submittedName>
        <fullName evidence="6">Putative polyketide biosynthesis zinc-dependent hydrolase PksB</fullName>
        <ecNumber evidence="6">3.-.-.-</ecNumber>
    </submittedName>
</protein>
<keyword evidence="3 6" id="KW-0378">Hydrolase</keyword>